<dbReference type="EMBL" id="JABAHT010000945">
    <property type="protein sequence ID" value="KAF4650910.1"/>
    <property type="molecule type" value="Genomic_DNA"/>
</dbReference>
<protein>
    <recommendedName>
        <fullName evidence="8">Integrase catalytic domain-containing protein</fullName>
    </recommendedName>
</protein>
<evidence type="ECO:0000256" key="6">
    <source>
        <dbReference type="ARBA" id="ARBA00022918"/>
    </source>
</evidence>
<dbReference type="InterPro" id="IPR001878">
    <property type="entry name" value="Znf_CCHC"/>
</dbReference>
<feature type="non-terminal residue" evidence="9">
    <location>
        <position position="1850"/>
    </location>
</feature>
<feature type="region of interest" description="Disordered" evidence="7">
    <location>
        <begin position="1763"/>
        <end position="1817"/>
    </location>
</feature>
<evidence type="ECO:0000256" key="1">
    <source>
        <dbReference type="ARBA" id="ARBA00022679"/>
    </source>
</evidence>
<dbReference type="GO" id="GO:0003676">
    <property type="term" value="F:nucleic acid binding"/>
    <property type="evidence" value="ECO:0007669"/>
    <property type="project" value="InterPro"/>
</dbReference>
<sequence>MSSSSSSTPEKTGGFSHVDLKAVEPEEDGAQRPTEDVTATTGGSRKTKKKKKMKSKHGKGEESVQAVATICTRCNVAGHSAAYCRSDAADIVKNRCYVCSDKSHRANQCPKDKSVVYCERCSLKGHVAGVCRLPWSLIPAVKTATNSTTRSGPGQPPQPSGDFSTKIGYKVEGDASQPSAGQPANQPTAAAVRWEDCETQSIAKLDLSKGLLYACVRVYSKTREPVVLQGLLDTGASISFIDSKLASELEAKGAGIVEKLGKPFACKLAESSVRYVDSVWKCSIEQKVRDGSSGWTPVQFFLMPNIQHPGAIIGMSPSWLTANVREVLRRLSSEGEFIGKVLPYMDDLLLLVKDGDQIHTQQRLLVQRCEADGFPIAISKEVWCTQPEHATILGVHWHGSTHDTIGVSFKCPTPTPSTRRELLSVTNALYDPLGLMIEWDMAGRLLMRAAATFDWDTPLPSDLQEKARSFVEKLTEAVRVFSVKRRIHCDRLVCYVDASNVAWGVDVYTTDGVRVRAKGGLFSKEKRDKWTVPRKELLALIYGRQLLMEIWKSVPESKRSCCSALILSDSQINCYRLHKEAQAVGTKAWEIKNITALRGWLSNHNVKLRHVVTNLNSADAITRGVCYNEVKEADVKEAARWWVEADCEGEAPWGPTIDFKFEDLEIASENQAADDEGEDISIAGPKPGNQEEIDDDFNVFRVDAEEKETPLDQIIERHRHLLEGVRRWKTKALQKPYVAPSYHDAWMSLIRLRQSESEEISRIRSVLLGKSDDIMGMSAKKRRHIKASFGICSTTDVVIRRVRQDRSANIVNQVVVPAEDPLIKPLMRKYHYSRAHEGFEATSYALQQDVWWRGLRRDVRNFVRTCLTCRLVRGPKKHQVEPGLLHSVPSPWYAVGIDLTGPYNESVQGYRYLLTMTCLYSRFLVAVPLVDITSDSVVRACESTFKRLGIPSIIVGDNGRQFTGSKFRAYCSRNQVRHCLIPRYSPWLGGKYERSHQLLHRALVSLLHDECESGDSKDWVTLLDDVLCVINSRPLRSSSSTTSQPVTPVELMMARKVTFPANPRLNADDYYPSHGLEPITLDPARGVYDHDYDAKRDARESVREDLKNRFESIWEDMRERSRSEQIRANAGRSPQVISEGDWVFIPRPKRHKLDLQWKGPYKVQNVDGVRVSVTAGDQVIVDSIHNVLKVELEVMPTWCTRKGASRGVLKPGMLVWFGEAEAGMVIESRGQEVLLHMMKINRKFNREFEVKSLYFDERSGSIWAYPYDHNGLPSAGEGIPSDRKPLLRSRSFDPRDDGKNWRVLNVKRKTGCLTYRSAKWIEDWIGEDNLCACRDVTRKDLHACTSPPLAVSVVQLVDGIYYGLEVVSVSAKRLYVEDVEPSEATFCHKSNENQWISVYDHYSLYYENSTKGKASIVKAFEQGELKNGTGHQYNGADYKQNGETVLPAVVVQMRRQGLDGARDSRKIGDPGKYVNIYSMPVDPAVSACVAALCLGWKMNFKEAVEWMVYCTHGLMDSQCYFCTPYIEVKDGKQKASSYVDRREYGTHRESEEHLAQEKIMKYYAIGWYSVTQAIVEGFRICHCLDYPRWNSRGGAKTTLAGARLSDLTEGTYYPSSSSIKCALCDKSPASVWKITEHWCGGFKGQKISQHNTAVMGFLDAHGYNGTRTASTVYLEGRPNAICNEKGCAMSLWQTSMKFRERDWLCDTAMGIRLLKTDVYKEIVQVLRNSGNVSWVPTVDYFFPTNYESVLFDPVDLGRVTDANLEEDNDDSSDGWDRKKTEGEWVASSPNRKDSDDEYYDSKEEWEEDGDHTSESSLQLREQILELRSMMIDQQSILDRLSRDVSDLTIR</sequence>
<feature type="region of interest" description="Disordered" evidence="7">
    <location>
        <begin position="144"/>
        <end position="167"/>
    </location>
</feature>
<accession>A0A7J6KUZ4</accession>
<keyword evidence="5" id="KW-0378">Hydrolase</keyword>
<evidence type="ECO:0000256" key="4">
    <source>
        <dbReference type="ARBA" id="ARBA00022759"/>
    </source>
</evidence>
<dbReference type="Gene3D" id="3.30.420.10">
    <property type="entry name" value="Ribonuclease H-like superfamily/Ribonuclease H"/>
    <property type="match status" value="1"/>
</dbReference>
<dbReference type="InterPro" id="IPR043502">
    <property type="entry name" value="DNA/RNA_pol_sf"/>
</dbReference>
<feature type="compositionally biased region" description="Acidic residues" evidence="7">
    <location>
        <begin position="1763"/>
        <end position="1773"/>
    </location>
</feature>
<dbReference type="SUPFAM" id="SSF57756">
    <property type="entry name" value="Retrovirus zinc finger-like domains"/>
    <property type="match status" value="1"/>
</dbReference>
<name>A0A7J6KUZ4_PEROL</name>
<evidence type="ECO:0000256" key="2">
    <source>
        <dbReference type="ARBA" id="ARBA00022695"/>
    </source>
</evidence>
<reference evidence="9 10" key="1">
    <citation type="submission" date="2020-04" db="EMBL/GenBank/DDBJ databases">
        <title>Perkinsus olseni comparative genomics.</title>
        <authorList>
            <person name="Bogema D.R."/>
        </authorList>
    </citation>
    <scope>NUCLEOTIDE SEQUENCE [LARGE SCALE GENOMIC DNA]</scope>
    <source>
        <strain evidence="9">ATCC PRA-179</strain>
    </source>
</reference>
<dbReference type="OrthoDB" id="414640at2759"/>
<dbReference type="Pfam" id="PF00665">
    <property type="entry name" value="rve"/>
    <property type="match status" value="1"/>
</dbReference>
<dbReference type="InterPro" id="IPR036875">
    <property type="entry name" value="Znf_CCHC_sf"/>
</dbReference>
<proteinExistence type="predicted"/>
<organism evidence="9 10">
    <name type="scientific">Perkinsus olseni</name>
    <name type="common">Perkinsus atlanticus</name>
    <dbReference type="NCBI Taxonomy" id="32597"/>
    <lineage>
        <taxon>Eukaryota</taxon>
        <taxon>Sar</taxon>
        <taxon>Alveolata</taxon>
        <taxon>Perkinsozoa</taxon>
        <taxon>Perkinsea</taxon>
        <taxon>Perkinsida</taxon>
        <taxon>Perkinsidae</taxon>
        <taxon>Perkinsus</taxon>
    </lineage>
</organism>
<evidence type="ECO:0000313" key="9">
    <source>
        <dbReference type="EMBL" id="KAF4650910.1"/>
    </source>
</evidence>
<dbReference type="GO" id="GO:0006508">
    <property type="term" value="P:proteolysis"/>
    <property type="evidence" value="ECO:0007669"/>
    <property type="project" value="InterPro"/>
</dbReference>
<dbReference type="SUPFAM" id="SSF53098">
    <property type="entry name" value="Ribonuclease H-like"/>
    <property type="match status" value="1"/>
</dbReference>
<keyword evidence="6" id="KW-0695">RNA-directed DNA polymerase</keyword>
<evidence type="ECO:0000313" key="10">
    <source>
        <dbReference type="Proteomes" id="UP000570595"/>
    </source>
</evidence>
<evidence type="ECO:0000256" key="7">
    <source>
        <dbReference type="SAM" id="MobiDB-lite"/>
    </source>
</evidence>
<dbReference type="InterPro" id="IPR036397">
    <property type="entry name" value="RNaseH_sf"/>
</dbReference>
<dbReference type="Gene3D" id="1.10.340.70">
    <property type="match status" value="1"/>
</dbReference>
<dbReference type="InterPro" id="IPR050951">
    <property type="entry name" value="Retrovirus_Pol_polyprotein"/>
</dbReference>
<dbReference type="Pfam" id="PF05380">
    <property type="entry name" value="Peptidase_A17"/>
    <property type="match status" value="1"/>
</dbReference>
<dbReference type="InterPro" id="IPR001584">
    <property type="entry name" value="Integrase_cat-core"/>
</dbReference>
<dbReference type="PROSITE" id="PS00141">
    <property type="entry name" value="ASP_PROTEASE"/>
    <property type="match status" value="1"/>
</dbReference>
<dbReference type="SUPFAM" id="SSF56672">
    <property type="entry name" value="DNA/RNA polymerases"/>
    <property type="match status" value="1"/>
</dbReference>
<feature type="domain" description="Integrase catalytic" evidence="8">
    <location>
        <begin position="885"/>
        <end position="1056"/>
    </location>
</feature>
<feature type="compositionally biased region" description="Basic and acidic residues" evidence="7">
    <location>
        <begin position="18"/>
        <end position="35"/>
    </location>
</feature>
<evidence type="ECO:0000259" key="8">
    <source>
        <dbReference type="PROSITE" id="PS50994"/>
    </source>
</evidence>
<keyword evidence="3" id="KW-0540">Nuclease</keyword>
<keyword evidence="4" id="KW-0255">Endonuclease</keyword>
<dbReference type="InterPro" id="IPR041588">
    <property type="entry name" value="Integrase_H2C2"/>
</dbReference>
<dbReference type="SMART" id="SM00343">
    <property type="entry name" value="ZnF_C2HC"/>
    <property type="match status" value="3"/>
</dbReference>
<dbReference type="GO" id="GO:0008270">
    <property type="term" value="F:zinc ion binding"/>
    <property type="evidence" value="ECO:0007669"/>
    <property type="project" value="InterPro"/>
</dbReference>
<feature type="region of interest" description="Disordered" evidence="7">
    <location>
        <begin position="1"/>
        <end position="62"/>
    </location>
</feature>
<dbReference type="Pfam" id="PF17921">
    <property type="entry name" value="Integrase_H2C2"/>
    <property type="match status" value="1"/>
</dbReference>
<dbReference type="Gene3D" id="4.10.60.10">
    <property type="entry name" value="Zinc finger, CCHC-type"/>
    <property type="match status" value="1"/>
</dbReference>
<dbReference type="GO" id="GO:0004519">
    <property type="term" value="F:endonuclease activity"/>
    <property type="evidence" value="ECO:0007669"/>
    <property type="project" value="UniProtKB-KW"/>
</dbReference>
<dbReference type="InterPro" id="IPR008042">
    <property type="entry name" value="Retrotrans_Pao"/>
</dbReference>
<dbReference type="PANTHER" id="PTHR37984">
    <property type="entry name" value="PROTEIN CBG26694"/>
    <property type="match status" value="1"/>
</dbReference>
<dbReference type="PROSITE" id="PS50994">
    <property type="entry name" value="INTEGRASE"/>
    <property type="match status" value="1"/>
</dbReference>
<dbReference type="CDD" id="cd00303">
    <property type="entry name" value="retropepsin_like"/>
    <property type="match status" value="1"/>
</dbReference>
<dbReference type="InterPro" id="IPR012337">
    <property type="entry name" value="RNaseH-like_sf"/>
</dbReference>
<gene>
    <name evidence="9" type="ORF">FOZ61_010933</name>
</gene>
<dbReference type="Proteomes" id="UP000570595">
    <property type="component" value="Unassembled WGS sequence"/>
</dbReference>
<dbReference type="GO" id="GO:0015074">
    <property type="term" value="P:DNA integration"/>
    <property type="evidence" value="ECO:0007669"/>
    <property type="project" value="InterPro"/>
</dbReference>
<keyword evidence="2" id="KW-0548">Nucleotidyltransferase</keyword>
<dbReference type="PANTHER" id="PTHR37984:SF5">
    <property type="entry name" value="PROTEIN NYNRIN-LIKE"/>
    <property type="match status" value="1"/>
</dbReference>
<feature type="compositionally biased region" description="Basic and acidic residues" evidence="7">
    <location>
        <begin position="1790"/>
        <end position="1802"/>
    </location>
</feature>
<comment type="caution">
    <text evidence="9">The sequence shown here is derived from an EMBL/GenBank/DDBJ whole genome shotgun (WGS) entry which is preliminary data.</text>
</comment>
<dbReference type="InterPro" id="IPR001969">
    <property type="entry name" value="Aspartic_peptidase_AS"/>
</dbReference>
<feature type="compositionally biased region" description="Basic residues" evidence="7">
    <location>
        <begin position="45"/>
        <end position="57"/>
    </location>
</feature>
<dbReference type="GO" id="GO:0003964">
    <property type="term" value="F:RNA-directed DNA polymerase activity"/>
    <property type="evidence" value="ECO:0007669"/>
    <property type="project" value="UniProtKB-KW"/>
</dbReference>
<evidence type="ECO:0000256" key="5">
    <source>
        <dbReference type="ARBA" id="ARBA00022801"/>
    </source>
</evidence>
<dbReference type="GO" id="GO:0004190">
    <property type="term" value="F:aspartic-type endopeptidase activity"/>
    <property type="evidence" value="ECO:0007669"/>
    <property type="project" value="InterPro"/>
</dbReference>
<evidence type="ECO:0000256" key="3">
    <source>
        <dbReference type="ARBA" id="ARBA00022722"/>
    </source>
</evidence>
<keyword evidence="1" id="KW-0808">Transferase</keyword>